<dbReference type="KEGG" id="mig:Metig_0672"/>
<evidence type="ECO:0000313" key="1">
    <source>
        <dbReference type="EMBL" id="AEF96222.1"/>
    </source>
</evidence>
<dbReference type="OrthoDB" id="23364at2157"/>
<name>F6BCL1_METIK</name>
<dbReference type="AlphaFoldDB" id="F6BCL1"/>
<dbReference type="PANTHER" id="PTHR42195">
    <property type="entry name" value="UCP015877 FAMILY PROTEIN"/>
    <property type="match status" value="1"/>
</dbReference>
<keyword evidence="2" id="KW-1185">Reference proteome</keyword>
<protein>
    <recommendedName>
        <fullName evidence="3">Zn-finger protein</fullName>
    </recommendedName>
</protein>
<dbReference type="InterPro" id="IPR012041">
    <property type="entry name" value="Znf_CPxCG-like"/>
</dbReference>
<dbReference type="GeneID" id="10643512"/>
<evidence type="ECO:0000313" key="2">
    <source>
        <dbReference type="Proteomes" id="UP000009227"/>
    </source>
</evidence>
<dbReference type="PIRSF" id="PIRSF015877">
    <property type="entry name" value="UCP015877"/>
    <property type="match status" value="1"/>
</dbReference>
<dbReference type="Pfam" id="PF19769">
    <property type="entry name" value="CPxCG_zf"/>
    <property type="match status" value="1"/>
</dbReference>
<sequence>MEHFECPVCEELTPHEILKSKESKKHAKYIVKCLECNTIHEVEFSVKLKDVSVIISRYDESERKIIQLPMGEVVKVGEELEVDGERIEVTTIDTDDGKRVSSSKVDDIKTIWAKSLDIPKKLGISINDGRRTYSVYIFVPMDYVFEVGNVYRINNGFFRVKLIKAEKGHVKRDVAKNIKRVYADLIKPTRRYIDLTEYLPDIEEE</sequence>
<reference evidence="1 2" key="1">
    <citation type="submission" date="2011-05" db="EMBL/GenBank/DDBJ databases">
        <title>Complete sequence of Methanotorris igneus Kol 5.</title>
        <authorList>
            <consortium name="US DOE Joint Genome Institute"/>
            <person name="Lucas S."/>
            <person name="Han J."/>
            <person name="Lapidus A."/>
            <person name="Cheng J.-F."/>
            <person name="Goodwin L."/>
            <person name="Pitluck S."/>
            <person name="Peters L."/>
            <person name="Mikhailova N."/>
            <person name="Chertkov O."/>
            <person name="Han C."/>
            <person name="Tapia R."/>
            <person name="Land M."/>
            <person name="Hauser L."/>
            <person name="Kyrpides N."/>
            <person name="Ivanova N."/>
            <person name="Pagani I."/>
            <person name="Sieprawska-Lupa M."/>
            <person name="Whitman W."/>
            <person name="Woyke T."/>
        </authorList>
    </citation>
    <scope>NUCLEOTIDE SEQUENCE [LARGE SCALE GENOMIC DNA]</scope>
    <source>
        <strain evidence="2">DSM 5666 / JCM 11834 / Kol 5</strain>
    </source>
</reference>
<dbReference type="HOGENOM" id="CLU_110112_1_0_2"/>
<evidence type="ECO:0008006" key="3">
    <source>
        <dbReference type="Google" id="ProtNLM"/>
    </source>
</evidence>
<dbReference type="RefSeq" id="WP_013798825.1">
    <property type="nucleotide sequence ID" value="NC_015562.1"/>
</dbReference>
<dbReference type="EMBL" id="CP002737">
    <property type="protein sequence ID" value="AEF96222.1"/>
    <property type="molecule type" value="Genomic_DNA"/>
</dbReference>
<accession>F6BCL1</accession>
<dbReference type="Proteomes" id="UP000009227">
    <property type="component" value="Chromosome"/>
</dbReference>
<organism evidence="2">
    <name type="scientific">Methanotorris igneus (strain DSM 5666 / JCM 11834 / Kol 5)</name>
    <dbReference type="NCBI Taxonomy" id="880724"/>
    <lineage>
        <taxon>Archaea</taxon>
        <taxon>Methanobacteriati</taxon>
        <taxon>Methanobacteriota</taxon>
        <taxon>Methanomada group</taxon>
        <taxon>Methanococci</taxon>
        <taxon>Methanococcales</taxon>
        <taxon>Methanocaldococcaceae</taxon>
        <taxon>Methanotorris</taxon>
    </lineage>
</organism>
<dbReference type="STRING" id="880724.Metig_0672"/>
<gene>
    <name evidence="1" type="ordered locus">Metig_0672</name>
</gene>
<proteinExistence type="predicted"/>
<dbReference type="PANTHER" id="PTHR42195:SF1">
    <property type="entry name" value="ZINC FINGER PROTEIN"/>
    <property type="match status" value="1"/>
</dbReference>